<feature type="region of interest" description="Disordered" evidence="1">
    <location>
        <begin position="46"/>
        <end position="91"/>
    </location>
</feature>
<dbReference type="Pfam" id="PF07727">
    <property type="entry name" value="RVT_2"/>
    <property type="match status" value="1"/>
</dbReference>
<accession>A0A438EQG6</accession>
<organism evidence="3 4">
    <name type="scientific">Vitis vinifera</name>
    <name type="common">Grape</name>
    <dbReference type="NCBI Taxonomy" id="29760"/>
    <lineage>
        <taxon>Eukaryota</taxon>
        <taxon>Viridiplantae</taxon>
        <taxon>Streptophyta</taxon>
        <taxon>Embryophyta</taxon>
        <taxon>Tracheophyta</taxon>
        <taxon>Spermatophyta</taxon>
        <taxon>Magnoliopsida</taxon>
        <taxon>eudicotyledons</taxon>
        <taxon>Gunneridae</taxon>
        <taxon>Pentapetalae</taxon>
        <taxon>rosids</taxon>
        <taxon>Vitales</taxon>
        <taxon>Vitaceae</taxon>
        <taxon>Viteae</taxon>
        <taxon>Vitis</taxon>
    </lineage>
</organism>
<dbReference type="InterPro" id="IPR013103">
    <property type="entry name" value="RVT_2"/>
</dbReference>
<comment type="caution">
    <text evidence="3">The sequence shown here is derived from an EMBL/GenBank/DDBJ whole genome shotgun (WGS) entry which is preliminary data.</text>
</comment>
<evidence type="ECO:0000313" key="4">
    <source>
        <dbReference type="Proteomes" id="UP000288805"/>
    </source>
</evidence>
<dbReference type="Proteomes" id="UP000288805">
    <property type="component" value="Unassembled WGS sequence"/>
</dbReference>
<evidence type="ECO:0000256" key="1">
    <source>
        <dbReference type="SAM" id="MobiDB-lite"/>
    </source>
</evidence>
<feature type="compositionally biased region" description="Low complexity" evidence="1">
    <location>
        <begin position="46"/>
        <end position="71"/>
    </location>
</feature>
<name>A0A438EQG6_VITVI</name>
<protein>
    <recommendedName>
        <fullName evidence="2">Reverse transcriptase Ty1/copia-type domain-containing protein</fullName>
    </recommendedName>
</protein>
<reference evidence="3 4" key="1">
    <citation type="journal article" date="2018" name="PLoS Genet.">
        <title>Population sequencing reveals clonal diversity and ancestral inbreeding in the grapevine cultivar Chardonnay.</title>
        <authorList>
            <person name="Roach M.J."/>
            <person name="Johnson D.L."/>
            <person name="Bohlmann J."/>
            <person name="van Vuuren H.J."/>
            <person name="Jones S.J."/>
            <person name="Pretorius I.S."/>
            <person name="Schmidt S.A."/>
            <person name="Borneman A.R."/>
        </authorList>
    </citation>
    <scope>NUCLEOTIDE SEQUENCE [LARGE SCALE GENOMIC DNA]</scope>
    <source>
        <strain evidence="4">cv. Chardonnay</strain>
        <tissue evidence="3">Leaf</tissue>
    </source>
</reference>
<dbReference type="EMBL" id="QGNW01001216">
    <property type="protein sequence ID" value="RVW49960.1"/>
    <property type="molecule type" value="Genomic_DNA"/>
</dbReference>
<feature type="domain" description="Reverse transcriptase Ty1/copia-type" evidence="2">
    <location>
        <begin position="209"/>
        <end position="264"/>
    </location>
</feature>
<evidence type="ECO:0000313" key="3">
    <source>
        <dbReference type="EMBL" id="RVW49960.1"/>
    </source>
</evidence>
<evidence type="ECO:0000259" key="2">
    <source>
        <dbReference type="Pfam" id="PF07727"/>
    </source>
</evidence>
<gene>
    <name evidence="3" type="ORF">CK203_091795</name>
</gene>
<dbReference type="AlphaFoldDB" id="A0A438EQG6"/>
<sequence length="278" mass="31693">MENQVYFEDTYLHGESKLGEDRWWESNRPLPIPSVYTFWFHSGTSTHPGTGPSSNSGTPGSTFGTSSNSGPNESLSHDSHSQNPSIEFIEPTQISSTSKSLKIKNERPKTPISNHLLPRFQTFLTQISSHEVPCTVQEAIMFELWRKGMDEEMRALEKNQTWDIVELPKGRKLWDVSGSSMLNTKLMAPWRGDFCSSSQDEHHQNSNSLATNFDWPLQQFDVKNAFLHGDLEEEVYMDIPLGYEKESWANKGVLFKKGRGLRLEPYTDADWVGSIMDR</sequence>
<proteinExistence type="predicted"/>